<dbReference type="Proteomes" id="UP000887576">
    <property type="component" value="Unplaced"/>
</dbReference>
<reference evidence="2" key="1">
    <citation type="submission" date="2022-11" db="UniProtKB">
        <authorList>
            <consortium name="WormBaseParasite"/>
        </authorList>
    </citation>
    <scope>IDENTIFICATION</scope>
</reference>
<dbReference type="WBParaSite" id="JU765_v2.g14856.t1">
    <property type="protein sequence ID" value="JU765_v2.g14856.t1"/>
    <property type="gene ID" value="JU765_v2.g14856"/>
</dbReference>
<proteinExistence type="predicted"/>
<accession>A0AC34QCB7</accession>
<organism evidence="1 2">
    <name type="scientific">Panagrolaimus sp. JU765</name>
    <dbReference type="NCBI Taxonomy" id="591449"/>
    <lineage>
        <taxon>Eukaryota</taxon>
        <taxon>Metazoa</taxon>
        <taxon>Ecdysozoa</taxon>
        <taxon>Nematoda</taxon>
        <taxon>Chromadorea</taxon>
        <taxon>Rhabditida</taxon>
        <taxon>Tylenchina</taxon>
        <taxon>Panagrolaimomorpha</taxon>
        <taxon>Panagrolaimoidea</taxon>
        <taxon>Panagrolaimidae</taxon>
        <taxon>Panagrolaimus</taxon>
    </lineage>
</organism>
<sequence>MNSSPKYFYVYAFFDAWKDLKMEPVVVHGDFWGGNIMWKTDRNGDTTNDVAAFVDWQLAYEGSAMADFARVLTLCTDGDVRRTAESQFFDKYLELLTKECKSVGLECPFTLQQIEDSYYYMFLVQGLTCPVLVTMLAPLCCANLSEKVKKAKIDGMILRCKHIWEDIDELLSGKFKHVFEKYGQ</sequence>
<evidence type="ECO:0000313" key="1">
    <source>
        <dbReference type="Proteomes" id="UP000887576"/>
    </source>
</evidence>
<protein>
    <submittedName>
        <fullName evidence="2">CHK kinase-like domain-containing protein</fullName>
    </submittedName>
</protein>
<evidence type="ECO:0000313" key="2">
    <source>
        <dbReference type="WBParaSite" id="JU765_v2.g14856.t1"/>
    </source>
</evidence>
<name>A0AC34QCB7_9BILA</name>